<gene>
    <name evidence="6" type="ORF">HOLleu_31316</name>
</gene>
<keyword evidence="3" id="KW-0274">FAD</keyword>
<comment type="cofactor">
    <cofactor evidence="1">
        <name>FAD</name>
        <dbReference type="ChEBI" id="CHEBI:57692"/>
    </cofactor>
</comment>
<evidence type="ECO:0000256" key="2">
    <source>
        <dbReference type="ARBA" id="ARBA00022630"/>
    </source>
</evidence>
<sequence length="105" mass="11710">MVARRLKQDVTVQPECHPDYSKFRLSSPLGNIKARYDVIVIGTGYGGSIAASRCARAGQRVCVLEKGKEWLPGDFPETEFKAIKEVQMTVKGKKDLVGRSSYDFE</sequence>
<dbReference type="Proteomes" id="UP001152320">
    <property type="component" value="Chromosome 16"/>
</dbReference>
<evidence type="ECO:0000313" key="6">
    <source>
        <dbReference type="EMBL" id="KAJ8026485.1"/>
    </source>
</evidence>
<dbReference type="InterPro" id="IPR036188">
    <property type="entry name" value="FAD/NAD-bd_sf"/>
</dbReference>
<dbReference type="PANTHER" id="PTHR47470">
    <property type="entry name" value="CHOLESTEROL OXIDASE"/>
    <property type="match status" value="1"/>
</dbReference>
<dbReference type="SUPFAM" id="SSF51905">
    <property type="entry name" value="FAD/NAD(P)-binding domain"/>
    <property type="match status" value="1"/>
</dbReference>
<comment type="caution">
    <text evidence="6">The sequence shown here is derived from an EMBL/GenBank/DDBJ whole genome shotgun (WGS) entry which is preliminary data.</text>
</comment>
<proteinExistence type="predicted"/>
<dbReference type="PANTHER" id="PTHR47470:SF1">
    <property type="entry name" value="FAD-DEPENDENT OXIDOREDUCTASE 2 FAD BINDING DOMAIN-CONTAINING PROTEIN"/>
    <property type="match status" value="1"/>
</dbReference>
<dbReference type="Pfam" id="PF00890">
    <property type="entry name" value="FAD_binding_2"/>
    <property type="match status" value="1"/>
</dbReference>
<dbReference type="AlphaFoldDB" id="A0A9Q0YQ34"/>
<evidence type="ECO:0000313" key="7">
    <source>
        <dbReference type="Proteomes" id="UP001152320"/>
    </source>
</evidence>
<keyword evidence="2" id="KW-0285">Flavoprotein</keyword>
<dbReference type="OrthoDB" id="9974421at2759"/>
<accession>A0A9Q0YQ34</accession>
<evidence type="ECO:0000256" key="4">
    <source>
        <dbReference type="ARBA" id="ARBA00023002"/>
    </source>
</evidence>
<evidence type="ECO:0000259" key="5">
    <source>
        <dbReference type="Pfam" id="PF00890"/>
    </source>
</evidence>
<dbReference type="Gene3D" id="3.50.50.60">
    <property type="entry name" value="FAD/NAD(P)-binding domain"/>
    <property type="match status" value="1"/>
</dbReference>
<dbReference type="InterPro" id="IPR052542">
    <property type="entry name" value="Cholesterol_Oxidase"/>
</dbReference>
<dbReference type="GO" id="GO:0016491">
    <property type="term" value="F:oxidoreductase activity"/>
    <property type="evidence" value="ECO:0007669"/>
    <property type="project" value="UniProtKB-KW"/>
</dbReference>
<organism evidence="6 7">
    <name type="scientific">Holothuria leucospilota</name>
    <name type="common">Black long sea cucumber</name>
    <name type="synonym">Mertensiothuria leucospilota</name>
    <dbReference type="NCBI Taxonomy" id="206669"/>
    <lineage>
        <taxon>Eukaryota</taxon>
        <taxon>Metazoa</taxon>
        <taxon>Echinodermata</taxon>
        <taxon>Eleutherozoa</taxon>
        <taxon>Echinozoa</taxon>
        <taxon>Holothuroidea</taxon>
        <taxon>Aspidochirotacea</taxon>
        <taxon>Aspidochirotida</taxon>
        <taxon>Holothuriidae</taxon>
        <taxon>Holothuria</taxon>
    </lineage>
</organism>
<evidence type="ECO:0000256" key="3">
    <source>
        <dbReference type="ARBA" id="ARBA00022827"/>
    </source>
</evidence>
<name>A0A9Q0YQ34_HOLLE</name>
<reference evidence="6" key="1">
    <citation type="submission" date="2021-10" db="EMBL/GenBank/DDBJ databases">
        <title>Tropical sea cucumber genome reveals ecological adaptation and Cuvierian tubules defense mechanism.</title>
        <authorList>
            <person name="Chen T."/>
        </authorList>
    </citation>
    <scope>NUCLEOTIDE SEQUENCE</scope>
    <source>
        <strain evidence="6">Nanhai2018</strain>
        <tissue evidence="6">Muscle</tissue>
    </source>
</reference>
<keyword evidence="7" id="KW-1185">Reference proteome</keyword>
<keyword evidence="4" id="KW-0560">Oxidoreductase</keyword>
<protein>
    <recommendedName>
        <fullName evidence="5">FAD-dependent oxidoreductase 2 FAD-binding domain-containing protein</fullName>
    </recommendedName>
</protein>
<dbReference type="EMBL" id="JAIZAY010000016">
    <property type="protein sequence ID" value="KAJ8026485.1"/>
    <property type="molecule type" value="Genomic_DNA"/>
</dbReference>
<evidence type="ECO:0000256" key="1">
    <source>
        <dbReference type="ARBA" id="ARBA00001974"/>
    </source>
</evidence>
<dbReference type="InterPro" id="IPR003953">
    <property type="entry name" value="FAD-dep_OxRdtase_2_FAD-bd"/>
</dbReference>
<feature type="domain" description="FAD-dependent oxidoreductase 2 FAD-binding" evidence="5">
    <location>
        <begin position="37"/>
        <end position="69"/>
    </location>
</feature>